<dbReference type="Proteomes" id="UP000576082">
    <property type="component" value="Unassembled WGS sequence"/>
</dbReference>
<dbReference type="InterPro" id="IPR032574">
    <property type="entry name" value="DUF4924"/>
</dbReference>
<comment type="caution">
    <text evidence="1">The sequence shown here is derived from an EMBL/GenBank/DDBJ whole genome shotgun (WGS) entry which is preliminary data.</text>
</comment>
<reference evidence="1 2" key="1">
    <citation type="submission" date="2020-04" db="EMBL/GenBank/DDBJ databases">
        <title>Flammeovirga sp. SR4, a novel species isolated from seawater.</title>
        <authorList>
            <person name="Wang X."/>
        </authorList>
    </citation>
    <scope>NUCLEOTIDE SEQUENCE [LARGE SCALE GENOMIC DNA]</scope>
    <source>
        <strain evidence="1 2">ATCC 23126</strain>
    </source>
</reference>
<evidence type="ECO:0000313" key="1">
    <source>
        <dbReference type="EMBL" id="NME70298.1"/>
    </source>
</evidence>
<evidence type="ECO:0000313" key="2">
    <source>
        <dbReference type="Proteomes" id="UP000576082"/>
    </source>
</evidence>
<gene>
    <name evidence="1" type="ORF">HHU12_20140</name>
</gene>
<sequence length="174" mass="20698">MIIADKKKKENICEYIIYIYQSEELLRAFNFNFDDIKEYVLKHITKLNEEEKQQILDWHKELMQLMETEEVMKEGHCSWAQNEIDTITSIHEKLLKEDQDYLKIYQNASPHIENNLKIADGLITNPIQICINGIFGLLLLRTRGKKVDDQTKEILNTFGDVLSYLAFKYKQQFY</sequence>
<dbReference type="EMBL" id="JABANE010000060">
    <property type="protein sequence ID" value="NME70298.1"/>
    <property type="molecule type" value="Genomic_DNA"/>
</dbReference>
<accession>A0A7X9RX46</accession>
<dbReference type="RefSeq" id="WP_169658540.1">
    <property type="nucleotide sequence ID" value="NZ_JABANE010000060.1"/>
</dbReference>
<dbReference type="AlphaFoldDB" id="A0A7X9RX46"/>
<proteinExistence type="predicted"/>
<organism evidence="1 2">
    <name type="scientific">Flammeovirga aprica JL-4</name>
    <dbReference type="NCBI Taxonomy" id="694437"/>
    <lineage>
        <taxon>Bacteria</taxon>
        <taxon>Pseudomonadati</taxon>
        <taxon>Bacteroidota</taxon>
        <taxon>Cytophagia</taxon>
        <taxon>Cytophagales</taxon>
        <taxon>Flammeovirgaceae</taxon>
        <taxon>Flammeovirga</taxon>
    </lineage>
</organism>
<protein>
    <submittedName>
        <fullName evidence="1">DUF4924 family protein</fullName>
    </submittedName>
</protein>
<keyword evidence="2" id="KW-1185">Reference proteome</keyword>
<name>A0A7X9RX46_9BACT</name>
<dbReference type="Pfam" id="PF16271">
    <property type="entry name" value="DUF4924"/>
    <property type="match status" value="1"/>
</dbReference>